<evidence type="ECO:0000313" key="12">
    <source>
        <dbReference type="EMBL" id="PJE68917.1"/>
    </source>
</evidence>
<feature type="binding site" evidence="10">
    <location>
        <position position="125"/>
    </location>
    <ligand>
        <name>NAD(+)</name>
        <dbReference type="ChEBI" id="CHEBI:57540"/>
    </ligand>
</feature>
<feature type="binding site" evidence="9">
    <location>
        <position position="208"/>
    </location>
    <ligand>
        <name>substrate</name>
    </ligand>
</feature>
<organism evidence="12 13">
    <name type="scientific">Candidatus Shapirobacteria bacterium CG10_big_fil_rev_8_21_14_0_10_38_14</name>
    <dbReference type="NCBI Taxonomy" id="1974483"/>
    <lineage>
        <taxon>Bacteria</taxon>
        <taxon>Candidatus Shapironibacteriota</taxon>
    </lineage>
</organism>
<dbReference type="SMART" id="SM00984">
    <property type="entry name" value="UDPG_MGDP_dh_C"/>
    <property type="match status" value="1"/>
</dbReference>
<dbReference type="PIRSF" id="PIRSF500134">
    <property type="entry name" value="UDPglc_DH_bac"/>
    <property type="match status" value="1"/>
</dbReference>
<feature type="domain" description="UDP-glucose/GDP-mannose dehydrogenase C-terminal" evidence="11">
    <location>
        <begin position="317"/>
        <end position="418"/>
    </location>
</feature>
<evidence type="ECO:0000256" key="1">
    <source>
        <dbReference type="ARBA" id="ARBA00004701"/>
    </source>
</evidence>
<evidence type="ECO:0000256" key="10">
    <source>
        <dbReference type="PIRSR" id="PIRSR500134-3"/>
    </source>
</evidence>
<dbReference type="InterPro" id="IPR017476">
    <property type="entry name" value="UDP-Glc/GDP-Man"/>
</dbReference>
<proteinExistence type="inferred from homology"/>
<dbReference type="GO" id="GO:0051287">
    <property type="term" value="F:NAD binding"/>
    <property type="evidence" value="ECO:0007669"/>
    <property type="project" value="InterPro"/>
</dbReference>
<dbReference type="SUPFAM" id="SSF52413">
    <property type="entry name" value="UDP-glucose/GDP-mannose dehydrogenase C-terminal domain"/>
    <property type="match status" value="1"/>
</dbReference>
<feature type="binding site" evidence="10">
    <location>
        <position position="267"/>
    </location>
    <ligand>
        <name>NAD(+)</name>
        <dbReference type="ChEBI" id="CHEBI:57540"/>
    </ligand>
</feature>
<protein>
    <recommendedName>
        <fullName evidence="3 7">UDP-glucose 6-dehydrogenase</fullName>
        <ecNumber evidence="3 7">1.1.1.22</ecNumber>
    </recommendedName>
</protein>
<feature type="active site" description="Nucleophile" evidence="8">
    <location>
        <position position="264"/>
    </location>
</feature>
<dbReference type="Pfam" id="PF00984">
    <property type="entry name" value="UDPG_MGDP_dh"/>
    <property type="match status" value="1"/>
</dbReference>
<sequence>MADMNITIVGAGYVGLPLAAVLADFGHQVWIVRRDKEKNEALKKGKVHFFEPGLEKLVKKNLKANRFLPTTDYAEAISGAEIVFIAVGTPSLPNGKADLSQVYEAAKEIGKNLKKGYTVVVDKSTVPPGTAPKVTQIIEKNKKPQAKFDVCSCPEFLREGFAVEDTFHPDRIVIGSNSSQATQLLKQLHQDFKAPILATTVANAELIKYAANAYLALRIVFANQIANVCEKTGADVEEVIKGIGLDKRIGSHYWYPGLGYGGSCFPKDVAALASFAKKLDENVSLFEKMHQLNKKRIAKIFAKLEKKFGSFSGKTVAVFGLACKKGTDDVRESPAIKMIKIIKRRKVKIKTYDPLAIENAKRILTGVDFYQDPYQAVEGADALMILTDWLEFIDLDYGKIKKLMKGNFVFDSRNLLDKKKLTSLGFNYQGVGR</sequence>
<comment type="caution">
    <text evidence="12">The sequence shown here is derived from an EMBL/GenBank/DDBJ whole genome shotgun (WGS) entry which is preliminary data.</text>
</comment>
<dbReference type="Proteomes" id="UP000229500">
    <property type="component" value="Unassembled WGS sequence"/>
</dbReference>
<evidence type="ECO:0000256" key="8">
    <source>
        <dbReference type="PIRSR" id="PIRSR500134-1"/>
    </source>
</evidence>
<feature type="binding site" evidence="9">
    <location>
        <position position="324"/>
    </location>
    <ligand>
        <name>substrate</name>
    </ligand>
</feature>
<dbReference type="GO" id="GO:0003979">
    <property type="term" value="F:UDP-glucose 6-dehydrogenase activity"/>
    <property type="evidence" value="ECO:0007669"/>
    <property type="project" value="UniProtKB-EC"/>
</dbReference>
<dbReference type="NCBIfam" id="TIGR03026">
    <property type="entry name" value="NDP-sugDHase"/>
    <property type="match status" value="1"/>
</dbReference>
<feature type="binding site" evidence="10">
    <location>
        <position position="159"/>
    </location>
    <ligand>
        <name>NAD(+)</name>
        <dbReference type="ChEBI" id="CHEBI:57540"/>
    </ligand>
</feature>
<dbReference type="Pfam" id="PF03721">
    <property type="entry name" value="UDPG_MGDP_dh_N"/>
    <property type="match status" value="1"/>
</dbReference>
<feature type="binding site" evidence="9">
    <location>
        <begin position="156"/>
        <end position="159"/>
    </location>
    <ligand>
        <name>substrate</name>
    </ligand>
</feature>
<comment type="similarity">
    <text evidence="2 7">Belongs to the UDP-glucose/GDP-mannose dehydrogenase family.</text>
</comment>
<dbReference type="InterPro" id="IPR014026">
    <property type="entry name" value="UDP-Glc/GDP-Man_DH_dimer"/>
</dbReference>
<dbReference type="AlphaFoldDB" id="A0A2M8L550"/>
<feature type="binding site" evidence="10">
    <location>
        <position position="89"/>
    </location>
    <ligand>
        <name>NAD(+)</name>
        <dbReference type="ChEBI" id="CHEBI:57540"/>
    </ligand>
</feature>
<evidence type="ECO:0000256" key="5">
    <source>
        <dbReference type="ARBA" id="ARBA00023027"/>
    </source>
</evidence>
<dbReference type="SUPFAM" id="SSF48179">
    <property type="entry name" value="6-phosphogluconate dehydrogenase C-terminal domain-like"/>
    <property type="match status" value="1"/>
</dbReference>
<keyword evidence="4 7" id="KW-0560">Oxidoreductase</keyword>
<dbReference type="UniPathway" id="UPA00038">
    <property type="reaction ID" value="UER00491"/>
</dbReference>
<dbReference type="InterPro" id="IPR001732">
    <property type="entry name" value="UDP-Glc/GDP-Man_DH_N"/>
</dbReference>
<evidence type="ECO:0000256" key="7">
    <source>
        <dbReference type="PIRNR" id="PIRNR000124"/>
    </source>
</evidence>
<evidence type="ECO:0000259" key="11">
    <source>
        <dbReference type="SMART" id="SM00984"/>
    </source>
</evidence>
<comment type="catalytic activity">
    <reaction evidence="6 7">
        <text>UDP-alpha-D-glucose + 2 NAD(+) + H2O = UDP-alpha-D-glucuronate + 2 NADH + 3 H(+)</text>
        <dbReference type="Rhea" id="RHEA:23596"/>
        <dbReference type="ChEBI" id="CHEBI:15377"/>
        <dbReference type="ChEBI" id="CHEBI:15378"/>
        <dbReference type="ChEBI" id="CHEBI:57540"/>
        <dbReference type="ChEBI" id="CHEBI:57945"/>
        <dbReference type="ChEBI" id="CHEBI:58052"/>
        <dbReference type="ChEBI" id="CHEBI:58885"/>
        <dbReference type="EC" id="1.1.1.22"/>
    </reaction>
</comment>
<dbReference type="InterPro" id="IPR028357">
    <property type="entry name" value="UDPglc_DH_bac"/>
</dbReference>
<dbReference type="InterPro" id="IPR008927">
    <property type="entry name" value="6-PGluconate_DH-like_C_sf"/>
</dbReference>
<dbReference type="InterPro" id="IPR036220">
    <property type="entry name" value="UDP-Glc/GDP-Man_DH_C_sf"/>
</dbReference>
<dbReference type="Gene3D" id="1.20.5.100">
    <property type="entry name" value="Cytochrome c1, transmembrane anchor, C-terminal"/>
    <property type="match status" value="1"/>
</dbReference>
<name>A0A2M8L550_9BACT</name>
<dbReference type="GO" id="GO:0006065">
    <property type="term" value="P:UDP-glucuronate biosynthetic process"/>
    <property type="evidence" value="ECO:0007669"/>
    <property type="project" value="UniProtKB-UniPathway"/>
</dbReference>
<dbReference type="InterPro" id="IPR014027">
    <property type="entry name" value="UDP-Glc/GDP-Man_DH_C"/>
</dbReference>
<keyword evidence="5 7" id="KW-0520">NAD</keyword>
<evidence type="ECO:0000256" key="2">
    <source>
        <dbReference type="ARBA" id="ARBA00006601"/>
    </source>
</evidence>
<reference evidence="13" key="1">
    <citation type="submission" date="2017-09" db="EMBL/GenBank/DDBJ databases">
        <title>Depth-based differentiation of microbial function through sediment-hosted aquifers and enrichment of novel symbionts in the deep terrestrial subsurface.</title>
        <authorList>
            <person name="Probst A.J."/>
            <person name="Ladd B."/>
            <person name="Jarett J.K."/>
            <person name="Geller-Mcgrath D.E."/>
            <person name="Sieber C.M.K."/>
            <person name="Emerson J.B."/>
            <person name="Anantharaman K."/>
            <person name="Thomas B.C."/>
            <person name="Malmstrom R."/>
            <person name="Stieglmeier M."/>
            <person name="Klingl A."/>
            <person name="Woyke T."/>
            <person name="Ryan C.M."/>
            <person name="Banfield J.F."/>
        </authorList>
    </citation>
    <scope>NUCLEOTIDE SEQUENCE [LARGE SCALE GENOMIC DNA]</scope>
</reference>
<dbReference type="SUPFAM" id="SSF51735">
    <property type="entry name" value="NAD(P)-binding Rossmann-fold domains"/>
    <property type="match status" value="1"/>
</dbReference>
<evidence type="ECO:0000313" key="13">
    <source>
        <dbReference type="Proteomes" id="UP000229500"/>
    </source>
</evidence>
<gene>
    <name evidence="12" type="ORF">COU96_02570</name>
</gene>
<evidence type="ECO:0000256" key="4">
    <source>
        <dbReference type="ARBA" id="ARBA00023002"/>
    </source>
</evidence>
<evidence type="ECO:0000256" key="9">
    <source>
        <dbReference type="PIRSR" id="PIRSR500134-2"/>
    </source>
</evidence>
<feature type="binding site" evidence="10">
    <location>
        <position position="38"/>
    </location>
    <ligand>
        <name>NAD(+)</name>
        <dbReference type="ChEBI" id="CHEBI:57540"/>
    </ligand>
</feature>
<dbReference type="Pfam" id="PF03720">
    <property type="entry name" value="UDPG_MGDP_dh_C"/>
    <property type="match status" value="1"/>
</dbReference>
<comment type="pathway">
    <text evidence="1">Nucleotide-sugar biosynthesis; UDP-alpha-D-glucuronate biosynthesis; UDP-alpha-D-glucuronate from UDP-alpha-D-glucose: step 1/1.</text>
</comment>
<dbReference type="PANTHER" id="PTHR43750:SF3">
    <property type="entry name" value="UDP-GLUCOSE 6-DEHYDROGENASE TUAD"/>
    <property type="match status" value="1"/>
</dbReference>
<feature type="binding site" evidence="10">
    <location>
        <position position="331"/>
    </location>
    <ligand>
        <name>NAD(+)</name>
        <dbReference type="ChEBI" id="CHEBI:57540"/>
    </ligand>
</feature>
<dbReference type="InterPro" id="IPR036291">
    <property type="entry name" value="NAD(P)-bd_dom_sf"/>
</dbReference>
<dbReference type="EMBL" id="PFEL01000094">
    <property type="protein sequence ID" value="PJE68917.1"/>
    <property type="molecule type" value="Genomic_DNA"/>
</dbReference>
<dbReference type="PIRSF" id="PIRSF000124">
    <property type="entry name" value="UDPglc_GDPman_dh"/>
    <property type="match status" value="1"/>
</dbReference>
<evidence type="ECO:0000256" key="6">
    <source>
        <dbReference type="ARBA" id="ARBA00047473"/>
    </source>
</evidence>
<feature type="binding site" evidence="9">
    <location>
        <begin position="253"/>
        <end position="257"/>
    </location>
    <ligand>
        <name>substrate</name>
    </ligand>
</feature>
<accession>A0A2M8L550</accession>
<evidence type="ECO:0000256" key="3">
    <source>
        <dbReference type="ARBA" id="ARBA00012954"/>
    </source>
</evidence>
<dbReference type="Gene3D" id="3.40.50.720">
    <property type="entry name" value="NAD(P)-binding Rossmann-like Domain"/>
    <property type="match status" value="2"/>
</dbReference>
<dbReference type="EC" id="1.1.1.22" evidence="3 7"/>
<feature type="binding site" evidence="9">
    <location>
        <position position="261"/>
    </location>
    <ligand>
        <name>substrate</name>
    </ligand>
</feature>
<dbReference type="GO" id="GO:0000271">
    <property type="term" value="P:polysaccharide biosynthetic process"/>
    <property type="evidence" value="ECO:0007669"/>
    <property type="project" value="InterPro"/>
</dbReference>
<dbReference type="PANTHER" id="PTHR43750">
    <property type="entry name" value="UDP-GLUCOSE 6-DEHYDROGENASE TUAD"/>
    <property type="match status" value="1"/>
</dbReference>